<dbReference type="EMBL" id="CAEZYF010000017">
    <property type="protein sequence ID" value="CAB4734838.1"/>
    <property type="molecule type" value="Genomic_DNA"/>
</dbReference>
<evidence type="ECO:0000313" key="5">
    <source>
        <dbReference type="EMBL" id="CAB4846640.1"/>
    </source>
</evidence>
<dbReference type="EMBL" id="CAFAAV010000031">
    <property type="protein sequence ID" value="CAB4808958.1"/>
    <property type="molecule type" value="Genomic_DNA"/>
</dbReference>
<feature type="transmembrane region" description="Helical" evidence="1">
    <location>
        <begin position="450"/>
        <end position="470"/>
    </location>
</feature>
<evidence type="ECO:0000256" key="1">
    <source>
        <dbReference type="SAM" id="Phobius"/>
    </source>
</evidence>
<dbReference type="EMBL" id="CAFBMT010000018">
    <property type="protein sequence ID" value="CAB4946977.1"/>
    <property type="molecule type" value="Genomic_DNA"/>
</dbReference>
<dbReference type="EMBL" id="CAFBIY010000009">
    <property type="protein sequence ID" value="CAB4846640.1"/>
    <property type="molecule type" value="Genomic_DNA"/>
</dbReference>
<feature type="transmembrane region" description="Helical" evidence="1">
    <location>
        <begin position="7"/>
        <end position="26"/>
    </location>
</feature>
<evidence type="ECO:0000313" key="7">
    <source>
        <dbReference type="EMBL" id="CAB4971241.1"/>
    </source>
</evidence>
<sequence length="531" mass="56101">MRSSNSAAVRATLIGVAGVIACWLLATPRNAGPDEPSHSVASAALVRGQTDGVAVGVDYQADEFQVPAMVGEPNPGCFAFHPDTAAACEGTPPDDTSPTGRQTTSNGYPIWGHLLPGLASFVPSASLYAYLARLLNALLPVALLVGALMRCRRHTSAWLSTGLLVGLTPIAWFIMGIVSPSALAIAGGAALWAATLTDPRRNTDMLLAAAWAATLLPRRDGPVWATLIIVFACLATDRLPSDLWRRAGRAGQIMIGVSLPLTLLPTLMNGYDKLNTMLPVVLVVLPVGEIIVRRWRAAGLRPPRPIVVALGGLGVAAVAVAAANVLRPGGVDLDMTGRVVNLTGRHLRQLVGVLGWLDTPIPESALLLWWVVLGAMAMVALLTAPRLVAVAAGTLGAGIVMAWVLELGTGDTSGTYWQGRYTMPLIVGLPMILAMRAPKDEVAARRARRTVHGAVWAVWNAAFYAAMRRWGSGVDGTVYPWKWTNWNAPLHPSLFLVLHALASGWLLLRIGATAHDAPAESTSGQLLQATD</sequence>
<keyword evidence="1" id="KW-1133">Transmembrane helix</keyword>
<feature type="transmembrane region" description="Helical" evidence="1">
    <location>
        <begin position="490"/>
        <end position="508"/>
    </location>
</feature>
<gene>
    <name evidence="3" type="ORF">UFOPK2656_02432</name>
    <name evidence="4" type="ORF">UFOPK3099_00601</name>
    <name evidence="5" type="ORF">UFOPK3267_00292</name>
    <name evidence="6" type="ORF">UFOPK3651_02586</name>
    <name evidence="7" type="ORF">UFOPK3931_00133</name>
    <name evidence="2" type="ORF">UFOPK4189_02583</name>
</gene>
<dbReference type="PROSITE" id="PS51257">
    <property type="entry name" value="PROKAR_LIPOPROTEIN"/>
    <property type="match status" value="1"/>
</dbReference>
<accession>A0A6J7JVA2</accession>
<proteinExistence type="predicted"/>
<evidence type="ECO:0000313" key="4">
    <source>
        <dbReference type="EMBL" id="CAB4808958.1"/>
    </source>
</evidence>
<name>A0A6J7JVA2_9ZZZZ</name>
<feature type="transmembrane region" description="Helical" evidence="1">
    <location>
        <begin position="387"/>
        <end position="405"/>
    </location>
</feature>
<feature type="transmembrane region" description="Helical" evidence="1">
    <location>
        <begin position="277"/>
        <end position="295"/>
    </location>
</feature>
<evidence type="ECO:0000313" key="3">
    <source>
        <dbReference type="EMBL" id="CAB4734838.1"/>
    </source>
</evidence>
<dbReference type="InterPro" id="IPR018674">
    <property type="entry name" value="DUF2142_membrane"/>
</dbReference>
<dbReference type="EMBL" id="CAFBOL010000002">
    <property type="protein sequence ID" value="CAB4971241.1"/>
    <property type="molecule type" value="Genomic_DNA"/>
</dbReference>
<evidence type="ECO:0000313" key="6">
    <source>
        <dbReference type="EMBL" id="CAB4946977.1"/>
    </source>
</evidence>
<feature type="transmembrane region" description="Helical" evidence="1">
    <location>
        <begin position="307"/>
        <end position="326"/>
    </location>
</feature>
<evidence type="ECO:0000313" key="2">
    <source>
        <dbReference type="EMBL" id="CAB4364823.1"/>
    </source>
</evidence>
<organism evidence="6">
    <name type="scientific">freshwater metagenome</name>
    <dbReference type="NCBI Taxonomy" id="449393"/>
    <lineage>
        <taxon>unclassified sequences</taxon>
        <taxon>metagenomes</taxon>
        <taxon>ecological metagenomes</taxon>
    </lineage>
</organism>
<feature type="transmembrane region" description="Helical" evidence="1">
    <location>
        <begin position="421"/>
        <end position="438"/>
    </location>
</feature>
<protein>
    <submittedName>
        <fullName evidence="6">Unannotated protein</fullName>
    </submittedName>
</protein>
<keyword evidence="1" id="KW-0472">Membrane</keyword>
<dbReference type="Pfam" id="PF09913">
    <property type="entry name" value="DUF2142"/>
    <property type="match status" value="1"/>
</dbReference>
<dbReference type="EMBL" id="CAESGF010000019">
    <property type="protein sequence ID" value="CAB4364823.1"/>
    <property type="molecule type" value="Genomic_DNA"/>
</dbReference>
<feature type="transmembrane region" description="Helical" evidence="1">
    <location>
        <begin position="127"/>
        <end position="149"/>
    </location>
</feature>
<keyword evidence="1" id="KW-0812">Transmembrane</keyword>
<feature type="transmembrane region" description="Helical" evidence="1">
    <location>
        <begin position="364"/>
        <end position="382"/>
    </location>
</feature>
<dbReference type="AlphaFoldDB" id="A0A6J7JVA2"/>
<reference evidence="6" key="1">
    <citation type="submission" date="2020-05" db="EMBL/GenBank/DDBJ databases">
        <authorList>
            <person name="Chiriac C."/>
            <person name="Salcher M."/>
            <person name="Ghai R."/>
            <person name="Kavagutti S V."/>
        </authorList>
    </citation>
    <scope>NUCLEOTIDE SEQUENCE</scope>
</reference>